<evidence type="ECO:0000256" key="3">
    <source>
        <dbReference type="SAM" id="MobiDB-lite"/>
    </source>
</evidence>
<evidence type="ECO:0000313" key="6">
    <source>
        <dbReference type="EMBL" id="PIC37503.1"/>
    </source>
</evidence>
<feature type="domain" description="Caspase family p10" evidence="4">
    <location>
        <begin position="582"/>
        <end position="657"/>
    </location>
</feature>
<feature type="compositionally biased region" description="Basic residues" evidence="3">
    <location>
        <begin position="9"/>
        <end position="25"/>
    </location>
</feature>
<reference evidence="7" key="1">
    <citation type="submission" date="2017-10" db="EMBL/GenBank/DDBJ databases">
        <title>Rapid genome shrinkage in a self-fertile nematode reveals novel sperm competition proteins.</title>
        <authorList>
            <person name="Yin D."/>
            <person name="Schwarz E.M."/>
            <person name="Thomas C.G."/>
            <person name="Felde R.L."/>
            <person name="Korf I.F."/>
            <person name="Cutter A.D."/>
            <person name="Schartner C.M."/>
            <person name="Ralston E.J."/>
            <person name="Meyer B.J."/>
            <person name="Haag E.S."/>
        </authorList>
    </citation>
    <scope>NUCLEOTIDE SEQUENCE [LARGE SCALE GENOMIC DNA]</scope>
    <source>
        <strain evidence="7">JU1422</strain>
    </source>
</reference>
<dbReference type="InterPro" id="IPR011600">
    <property type="entry name" value="Pept_C14_caspase"/>
</dbReference>
<dbReference type="GO" id="GO:0006508">
    <property type="term" value="P:proteolysis"/>
    <property type="evidence" value="ECO:0007669"/>
    <property type="project" value="InterPro"/>
</dbReference>
<dbReference type="Proteomes" id="UP000230233">
    <property type="component" value="Chromosome IV"/>
</dbReference>
<dbReference type="PANTHER" id="PTHR47901">
    <property type="entry name" value="CASPASE RECRUITMENT DOMAIN-CONTAINING PROTEIN 18"/>
    <property type="match status" value="1"/>
</dbReference>
<dbReference type="InterPro" id="IPR002398">
    <property type="entry name" value="Pept_C14"/>
</dbReference>
<dbReference type="AlphaFoldDB" id="A0A2G5UDF9"/>
<gene>
    <name evidence="6" type="primary">Cnig_chr_IV.g16111</name>
    <name evidence="6" type="ORF">B9Z55_016111</name>
</gene>
<feature type="compositionally biased region" description="Basic and acidic residues" evidence="3">
    <location>
        <begin position="26"/>
        <end position="35"/>
    </location>
</feature>
<dbReference type="GO" id="GO:0072559">
    <property type="term" value="C:NLRP3 inflammasome complex"/>
    <property type="evidence" value="ECO:0007669"/>
    <property type="project" value="TreeGrafter"/>
</dbReference>
<dbReference type="InterPro" id="IPR001309">
    <property type="entry name" value="Pept_C14_p20"/>
</dbReference>
<dbReference type="GO" id="GO:0097169">
    <property type="term" value="C:AIM2 inflammasome complex"/>
    <property type="evidence" value="ECO:0007669"/>
    <property type="project" value="TreeGrafter"/>
</dbReference>
<accession>A0A2G5UDF9</accession>
<dbReference type="SUPFAM" id="SSF52129">
    <property type="entry name" value="Caspase-like"/>
    <property type="match status" value="1"/>
</dbReference>
<feature type="domain" description="Caspase family p20" evidence="5">
    <location>
        <begin position="452"/>
        <end position="554"/>
    </location>
</feature>
<feature type="region of interest" description="Disordered" evidence="3">
    <location>
        <begin position="1"/>
        <end position="35"/>
    </location>
</feature>
<evidence type="ECO:0000256" key="1">
    <source>
        <dbReference type="ARBA" id="ARBA00010134"/>
    </source>
</evidence>
<feature type="compositionally biased region" description="Basic residues" evidence="3">
    <location>
        <begin position="348"/>
        <end position="367"/>
    </location>
</feature>
<evidence type="ECO:0000313" key="7">
    <source>
        <dbReference type="Proteomes" id="UP000230233"/>
    </source>
</evidence>
<dbReference type="PRINTS" id="PR00376">
    <property type="entry name" value="IL1BCENZYME"/>
</dbReference>
<feature type="compositionally biased region" description="Basic and acidic residues" evidence="3">
    <location>
        <begin position="258"/>
        <end position="269"/>
    </location>
</feature>
<dbReference type="Pfam" id="PF00656">
    <property type="entry name" value="Peptidase_C14"/>
    <property type="match status" value="1"/>
</dbReference>
<feature type="region of interest" description="Disordered" evidence="3">
    <location>
        <begin position="339"/>
        <end position="367"/>
    </location>
</feature>
<name>A0A2G5UDF9_9PELO</name>
<dbReference type="InterPro" id="IPR015917">
    <property type="entry name" value="Pept_C14A"/>
</dbReference>
<dbReference type="Gene3D" id="3.40.50.1460">
    <property type="match status" value="1"/>
</dbReference>
<dbReference type="GO" id="GO:0072557">
    <property type="term" value="C:IPAF inflammasome complex"/>
    <property type="evidence" value="ECO:0007669"/>
    <property type="project" value="TreeGrafter"/>
</dbReference>
<evidence type="ECO:0008006" key="8">
    <source>
        <dbReference type="Google" id="ProtNLM"/>
    </source>
</evidence>
<comment type="caution">
    <text evidence="6">The sequence shown here is derived from an EMBL/GenBank/DDBJ whole genome shotgun (WGS) entry which is preliminary data.</text>
</comment>
<proteinExistence type="inferred from homology"/>
<dbReference type="SMART" id="SM00115">
    <property type="entry name" value="CASc"/>
    <property type="match status" value="1"/>
</dbReference>
<dbReference type="OrthoDB" id="6114029at2759"/>
<feature type="compositionally biased region" description="Polar residues" evidence="3">
    <location>
        <begin position="303"/>
        <end position="316"/>
    </location>
</feature>
<organism evidence="6 7">
    <name type="scientific">Caenorhabditis nigoni</name>
    <dbReference type="NCBI Taxonomy" id="1611254"/>
    <lineage>
        <taxon>Eukaryota</taxon>
        <taxon>Metazoa</taxon>
        <taxon>Ecdysozoa</taxon>
        <taxon>Nematoda</taxon>
        <taxon>Chromadorea</taxon>
        <taxon>Rhabditida</taxon>
        <taxon>Rhabditina</taxon>
        <taxon>Rhabditomorpha</taxon>
        <taxon>Rhabditoidea</taxon>
        <taxon>Rhabditidae</taxon>
        <taxon>Peloderinae</taxon>
        <taxon>Caenorhabditis</taxon>
    </lineage>
</organism>
<evidence type="ECO:0000259" key="5">
    <source>
        <dbReference type="PROSITE" id="PS50208"/>
    </source>
</evidence>
<dbReference type="PANTHER" id="PTHR47901:SF3">
    <property type="entry name" value="CASPASE-1"/>
    <property type="match status" value="1"/>
</dbReference>
<dbReference type="STRING" id="1611254.A0A2G5UDF9"/>
<dbReference type="InterPro" id="IPR002138">
    <property type="entry name" value="Pept_C14_p10"/>
</dbReference>
<dbReference type="InterPro" id="IPR029030">
    <property type="entry name" value="Caspase-like_dom_sf"/>
</dbReference>
<dbReference type="PROSITE" id="PS50207">
    <property type="entry name" value="CASPASE_P10"/>
    <property type="match status" value="1"/>
</dbReference>
<feature type="region of interest" description="Disordered" evidence="3">
    <location>
        <begin position="160"/>
        <end position="180"/>
    </location>
</feature>
<comment type="similarity">
    <text evidence="1 2">Belongs to the peptidase C14A family.</text>
</comment>
<dbReference type="PROSITE" id="PS50208">
    <property type="entry name" value="CASPASE_P20"/>
    <property type="match status" value="1"/>
</dbReference>
<protein>
    <recommendedName>
        <fullName evidence="8">Caspase family p20 domain-containing protein</fullName>
    </recommendedName>
</protein>
<evidence type="ECO:0000256" key="2">
    <source>
        <dbReference type="RuleBase" id="RU003971"/>
    </source>
</evidence>
<feature type="region of interest" description="Disordered" evidence="3">
    <location>
        <begin position="257"/>
        <end position="317"/>
    </location>
</feature>
<keyword evidence="7" id="KW-1185">Reference proteome</keyword>
<feature type="region of interest" description="Disordered" evidence="3">
    <location>
        <begin position="78"/>
        <end position="100"/>
    </location>
</feature>
<evidence type="ECO:0000259" key="4">
    <source>
        <dbReference type="PROSITE" id="PS50207"/>
    </source>
</evidence>
<sequence>MVNAETVVKKRHYNKKERAKRRKQLGLHEESEARKTKEFCQKVKERTQNMQEFLKMTGRNPSMTEQRLLNIGGVVQSQQNNGNESVEHGIPLPEKSSDDKDGELNEFWLKFGTEQVEGECETPNYADSSAIFSNQKMSIGSSEKSQVDVHETIIGRTEDMGESEGFPLPDETGLKFSNKTPSETENMEIVENLNLTTTPEGPSAHEVSEKILENSEVVQGSEKSEILDEIEQECLTDSQMTVNSDYTDNLAEPLYIEEPAKSDEHSSKNEEEEELLNQLYGQLNIPERINGESDVIDMDNSDEQSSTKEPSAQRNEVFSDMIQAMREEKKRDAEKKLIEELSEEPKKKPPAQKGRKSRVPKVPAKKTQVKHLKTATASKMKSASTLDEYEIEAMRKVGITIRKPEDQVPKDQYDEKIQKLASNVINGSLSVYKNVRKSMCLVIAISDDFEGDGMNRDIENISTLFQKLNYLVCICRNLTAREIGERLKMFAEDEDHGDSVILFFLVHGTAQGMVAADKQIFETRRVFEYLKPANAPRLAGKPKLVFFEQCRGTGSETGYVIIQDTKKAVRRSGRAHESAGKAPTTIPKFSDVLISHATMPGYYAYANGDGAYHIQNLVQTISERAHESHLEEMLVEVRRRVCALDIDDEEGTVKQMPMVWEASKLINYDIDIDEAILFQYEQPQSSIIDGMLRP</sequence>
<dbReference type="GO" id="GO:0004197">
    <property type="term" value="F:cysteine-type endopeptidase activity"/>
    <property type="evidence" value="ECO:0007669"/>
    <property type="project" value="InterPro"/>
</dbReference>
<dbReference type="EMBL" id="PDUG01000004">
    <property type="protein sequence ID" value="PIC37503.1"/>
    <property type="molecule type" value="Genomic_DNA"/>
</dbReference>